<evidence type="ECO:0000313" key="7">
    <source>
        <dbReference type="Proteomes" id="UP000281128"/>
    </source>
</evidence>
<evidence type="ECO:0000256" key="4">
    <source>
        <dbReference type="SAM" id="Coils"/>
    </source>
</evidence>
<organism evidence="6 7">
    <name type="scientific">Roseovarius spongiae</name>
    <dbReference type="NCBI Taxonomy" id="2320272"/>
    <lineage>
        <taxon>Bacteria</taxon>
        <taxon>Pseudomonadati</taxon>
        <taxon>Pseudomonadota</taxon>
        <taxon>Alphaproteobacteria</taxon>
        <taxon>Rhodobacterales</taxon>
        <taxon>Roseobacteraceae</taxon>
        <taxon>Roseovarius</taxon>
    </lineage>
</organism>
<dbReference type="EMBL" id="RAPE01000005">
    <property type="protein sequence ID" value="RKF13071.1"/>
    <property type="molecule type" value="Genomic_DNA"/>
</dbReference>
<sequence>MSESLAPTAELHEIADINPETLPGNMPGSFAFRYVDLSAADRGAIDWGCVGWTTFLAAPSRARRIANSGDALFGTVRPYLQSHGQVPQGEQGPIIASTGFSVVRARRGYSDPSFLFHTLMGSAVFEQANRHAIGSSYPAVTEKDVARFRVFSPPAAHQSKIAEILDTLDAAIRGTEAVVAKLKAMKQGLLHDLLTRGIDANGDLRPPQPEAPHLYKQTPLGWLPKEWGAAKLPGLAMNSRPVIRTGPFGSSLKGEHWRETGRPVITIGSFGENGFIRDELLFIDEKKAVSMLEYEVHAGDLVFSRVADVGRSLVVDERQAGWIMSSNLMRISVDPKRLLPSLLHVQLRHSVRLRKQMSQLVNSAGRDVANSAVLLALDIAVPQVEEQTMINQAIRLNNNKLASEERQLNKLRLQKSGLMNDLLTGRVSVTPLL</sequence>
<dbReference type="SUPFAM" id="SSF116734">
    <property type="entry name" value="DNA methylase specificity domain"/>
    <property type="match status" value="2"/>
</dbReference>
<dbReference type="InterPro" id="IPR000055">
    <property type="entry name" value="Restrct_endonuc_typeI_TRD"/>
</dbReference>
<keyword evidence="6" id="KW-0255">Endonuclease</keyword>
<evidence type="ECO:0000313" key="6">
    <source>
        <dbReference type="EMBL" id="RKF13071.1"/>
    </source>
</evidence>
<gene>
    <name evidence="6" type="ORF">D6850_16370</name>
</gene>
<dbReference type="Gene3D" id="1.10.287.1120">
    <property type="entry name" value="Bipartite methylase S protein"/>
    <property type="match status" value="1"/>
</dbReference>
<reference evidence="6 7" key="1">
    <citation type="submission" date="2018-09" db="EMBL/GenBank/DDBJ databases">
        <title>Roseovarius spongiae sp. nov., isolated from a marine sponge.</title>
        <authorList>
            <person name="Zhuang L."/>
            <person name="Luo L."/>
        </authorList>
    </citation>
    <scope>NUCLEOTIDE SEQUENCE [LARGE SCALE GENOMIC DNA]</scope>
    <source>
        <strain evidence="6 7">HN-E21</strain>
    </source>
</reference>
<dbReference type="Gene3D" id="3.90.220.20">
    <property type="entry name" value="DNA methylase specificity domains"/>
    <property type="match status" value="2"/>
</dbReference>
<keyword evidence="4" id="KW-0175">Coiled coil</keyword>
<accession>A0A3A8ASG9</accession>
<keyword evidence="2" id="KW-0680">Restriction system</keyword>
<comment type="caution">
    <text evidence="6">The sequence shown here is derived from an EMBL/GenBank/DDBJ whole genome shotgun (WGS) entry which is preliminary data.</text>
</comment>
<dbReference type="AlphaFoldDB" id="A0A3A8ASG9"/>
<evidence type="ECO:0000256" key="1">
    <source>
        <dbReference type="ARBA" id="ARBA00010923"/>
    </source>
</evidence>
<dbReference type="GO" id="GO:0004519">
    <property type="term" value="F:endonuclease activity"/>
    <property type="evidence" value="ECO:0007669"/>
    <property type="project" value="UniProtKB-KW"/>
</dbReference>
<evidence type="ECO:0000256" key="3">
    <source>
        <dbReference type="ARBA" id="ARBA00023125"/>
    </source>
</evidence>
<dbReference type="PANTHER" id="PTHR30408">
    <property type="entry name" value="TYPE-1 RESTRICTION ENZYME ECOKI SPECIFICITY PROTEIN"/>
    <property type="match status" value="1"/>
</dbReference>
<dbReference type="GO" id="GO:0003677">
    <property type="term" value="F:DNA binding"/>
    <property type="evidence" value="ECO:0007669"/>
    <property type="project" value="UniProtKB-KW"/>
</dbReference>
<dbReference type="OrthoDB" id="164285at2"/>
<keyword evidence="3" id="KW-0238">DNA-binding</keyword>
<feature type="coiled-coil region" evidence="4">
    <location>
        <begin position="394"/>
        <end position="421"/>
    </location>
</feature>
<name>A0A3A8ASG9_9RHOB</name>
<dbReference type="InterPro" id="IPR052021">
    <property type="entry name" value="Type-I_RS_S_subunit"/>
</dbReference>
<keyword evidence="6" id="KW-0540">Nuclease</keyword>
<feature type="domain" description="Type I restriction modification DNA specificity" evidence="5">
    <location>
        <begin position="93"/>
        <end position="176"/>
    </location>
</feature>
<evidence type="ECO:0000259" key="5">
    <source>
        <dbReference type="Pfam" id="PF01420"/>
    </source>
</evidence>
<proteinExistence type="inferred from homology"/>
<dbReference type="GO" id="GO:0009307">
    <property type="term" value="P:DNA restriction-modification system"/>
    <property type="evidence" value="ECO:0007669"/>
    <property type="project" value="UniProtKB-KW"/>
</dbReference>
<evidence type="ECO:0000256" key="2">
    <source>
        <dbReference type="ARBA" id="ARBA00022747"/>
    </source>
</evidence>
<dbReference type="Proteomes" id="UP000281128">
    <property type="component" value="Unassembled WGS sequence"/>
</dbReference>
<dbReference type="Pfam" id="PF01420">
    <property type="entry name" value="Methylase_S"/>
    <property type="match status" value="1"/>
</dbReference>
<protein>
    <submittedName>
        <fullName evidence="6">Restriction endonuclease subunit S</fullName>
    </submittedName>
</protein>
<dbReference type="PANTHER" id="PTHR30408:SF12">
    <property type="entry name" value="TYPE I RESTRICTION ENZYME MJAVIII SPECIFICITY SUBUNIT"/>
    <property type="match status" value="1"/>
</dbReference>
<comment type="similarity">
    <text evidence="1">Belongs to the type-I restriction system S methylase family.</text>
</comment>
<keyword evidence="6" id="KW-0378">Hydrolase</keyword>
<keyword evidence="7" id="KW-1185">Reference proteome</keyword>
<dbReference type="RefSeq" id="WP_121168684.1">
    <property type="nucleotide sequence ID" value="NZ_RAPE01000005.1"/>
</dbReference>
<dbReference type="InterPro" id="IPR044946">
    <property type="entry name" value="Restrct_endonuc_typeI_TRD_sf"/>
</dbReference>